<evidence type="ECO:0000256" key="1">
    <source>
        <dbReference type="SAM" id="MobiDB-lite"/>
    </source>
</evidence>
<protein>
    <submittedName>
        <fullName evidence="2">Uncharacterized protein</fullName>
    </submittedName>
</protein>
<evidence type="ECO:0000313" key="2">
    <source>
        <dbReference type="EMBL" id="EFA75075.1"/>
    </source>
</evidence>
<feature type="region of interest" description="Disordered" evidence="1">
    <location>
        <begin position="103"/>
        <end position="127"/>
    </location>
</feature>
<reference evidence="2 3" key="1">
    <citation type="journal article" date="2011" name="Genome Res.">
        <title>Phylogeny-wide analysis of social amoeba genomes highlights ancient origins for complex intercellular communication.</title>
        <authorList>
            <person name="Heidel A.J."/>
            <person name="Lawal H.M."/>
            <person name="Felder M."/>
            <person name="Schilde C."/>
            <person name="Helps N.R."/>
            <person name="Tunggal B."/>
            <person name="Rivero F."/>
            <person name="John U."/>
            <person name="Schleicher M."/>
            <person name="Eichinger L."/>
            <person name="Platzer M."/>
            <person name="Noegel A.A."/>
            <person name="Schaap P."/>
            <person name="Gloeckner G."/>
        </authorList>
    </citation>
    <scope>NUCLEOTIDE SEQUENCE [LARGE SCALE GENOMIC DNA]</scope>
    <source>
        <strain evidence="3">ATCC 26659 / Pp 5 / PN500</strain>
    </source>
</reference>
<accession>D3BTN9</accession>
<dbReference type="GeneID" id="31366617"/>
<dbReference type="RefSeq" id="XP_020427209.1">
    <property type="nucleotide sequence ID" value="XM_020581906.1"/>
</dbReference>
<keyword evidence="3" id="KW-1185">Reference proteome</keyword>
<dbReference type="EMBL" id="ADBJ01000056">
    <property type="protein sequence ID" value="EFA75075.1"/>
    <property type="molecule type" value="Genomic_DNA"/>
</dbReference>
<dbReference type="Proteomes" id="UP000001396">
    <property type="component" value="Unassembled WGS sequence"/>
</dbReference>
<dbReference type="InParanoid" id="D3BTN9"/>
<sequence>MSSIDEIDIYSDLAGTSNVSLSYEQLEEKLDQLQSEFDKLKQDSLNSNQLLNTTKQQLQQTTVQRDNLQKINEILMKNISSLYKTALAESQRKDREIESLREQLANNNSARKQPSLPKINIKIMNGK</sequence>
<gene>
    <name evidence="2" type="ORF">PPL_11149</name>
</gene>
<organism evidence="2 3">
    <name type="scientific">Heterostelium pallidum (strain ATCC 26659 / Pp 5 / PN500)</name>
    <name type="common">Cellular slime mold</name>
    <name type="synonym">Polysphondylium pallidum</name>
    <dbReference type="NCBI Taxonomy" id="670386"/>
    <lineage>
        <taxon>Eukaryota</taxon>
        <taxon>Amoebozoa</taxon>
        <taxon>Evosea</taxon>
        <taxon>Eumycetozoa</taxon>
        <taxon>Dictyostelia</taxon>
        <taxon>Acytosteliales</taxon>
        <taxon>Acytosteliaceae</taxon>
        <taxon>Heterostelium</taxon>
    </lineage>
</organism>
<comment type="caution">
    <text evidence="2">The sequence shown here is derived from an EMBL/GenBank/DDBJ whole genome shotgun (WGS) entry which is preliminary data.</text>
</comment>
<dbReference type="AlphaFoldDB" id="D3BTN9"/>
<evidence type="ECO:0000313" key="3">
    <source>
        <dbReference type="Proteomes" id="UP000001396"/>
    </source>
</evidence>
<name>D3BTN9_HETP5</name>
<proteinExistence type="predicted"/>